<dbReference type="Proteomes" id="UP000245626">
    <property type="component" value="Unassembled WGS sequence"/>
</dbReference>
<dbReference type="EMBL" id="KZ819909">
    <property type="protein sequence ID" value="PWN50664.1"/>
    <property type="molecule type" value="Genomic_DNA"/>
</dbReference>
<gene>
    <name evidence="1" type="ORF">IE53DRAFT_387007</name>
</gene>
<sequence>MANTTAKGALNIHGTNPQFLVEKVVRSRIYDSLYWKEHCFGLTAESLIDKAVELEYVGGMYGMQRPSPFLCLVLKLLQLQPEKEIILEYLAAEEFKYLRAVAAMYVRLTFSSVEVYEVLEPMLNDYRKLRWRDLAGNYSLSYMDTFVDQLLQEQRVCDIILPRLTRRDVLEEIEGLAPRISKLEEVLVMGKAGLEDGRADSQDEESDDSAAEERRERKRRLERAARVRESKMRENQLALGMVTRQGLGEREEDEEQDGYVSQEESDDVEGLSGRYVSRSPSRSVSPDRREEEDRSRYISPSRSVSPDRMQAGRDTSQRSRSNSPDGGGGWRSRSASISPDRDVPKQSQDRIDEGGYVSRSPSRSPDRD</sequence>
<name>A0ACD0NY73_9BASI</name>
<protein>
    <submittedName>
        <fullName evidence="1">PRP38-domain-containing protein</fullName>
    </submittedName>
</protein>
<accession>A0ACD0NY73</accession>
<proteinExistence type="predicted"/>
<organism evidence="1 2">
    <name type="scientific">Violaceomyces palustris</name>
    <dbReference type="NCBI Taxonomy" id="1673888"/>
    <lineage>
        <taxon>Eukaryota</taxon>
        <taxon>Fungi</taxon>
        <taxon>Dikarya</taxon>
        <taxon>Basidiomycota</taxon>
        <taxon>Ustilaginomycotina</taxon>
        <taxon>Ustilaginomycetes</taxon>
        <taxon>Violaceomycetales</taxon>
        <taxon>Violaceomycetaceae</taxon>
        <taxon>Violaceomyces</taxon>
    </lineage>
</organism>
<keyword evidence="2" id="KW-1185">Reference proteome</keyword>
<evidence type="ECO:0000313" key="1">
    <source>
        <dbReference type="EMBL" id="PWN50664.1"/>
    </source>
</evidence>
<evidence type="ECO:0000313" key="2">
    <source>
        <dbReference type="Proteomes" id="UP000245626"/>
    </source>
</evidence>
<reference evidence="1 2" key="1">
    <citation type="journal article" date="2018" name="Mol. Biol. Evol.">
        <title>Broad Genomic Sampling Reveals a Smut Pathogenic Ancestry of the Fungal Clade Ustilaginomycotina.</title>
        <authorList>
            <person name="Kijpornyongpan T."/>
            <person name="Mondo S.J."/>
            <person name="Barry K."/>
            <person name="Sandor L."/>
            <person name="Lee J."/>
            <person name="Lipzen A."/>
            <person name="Pangilinan J."/>
            <person name="LaButti K."/>
            <person name="Hainaut M."/>
            <person name="Henrissat B."/>
            <person name="Grigoriev I.V."/>
            <person name="Spatafora J.W."/>
            <person name="Aime M.C."/>
        </authorList>
    </citation>
    <scope>NUCLEOTIDE SEQUENCE [LARGE SCALE GENOMIC DNA]</scope>
    <source>
        <strain evidence="1 2">SA 807</strain>
    </source>
</reference>